<dbReference type="AlphaFoldDB" id="A0A7R8AK59"/>
<dbReference type="RefSeq" id="XP_041553521.1">
    <property type="nucleotide sequence ID" value="XM_041700547.1"/>
</dbReference>
<gene>
    <name evidence="1" type="ORF">APUU_21759S</name>
</gene>
<name>A0A7R8AK59_9EURO</name>
<dbReference type="GeneID" id="64971332"/>
<sequence>MGIFASNRRVLNDSADAKPDVLAQSGETEALPPHFNTQLAPVLVVQCSSNAPFEIIQLLYRKVWLATYPTGSRIGLFLDHR</sequence>
<accession>A0A7R8AK59</accession>
<proteinExistence type="predicted"/>
<dbReference type="EMBL" id="AP024444">
    <property type="protein sequence ID" value="BCS21327.1"/>
    <property type="molecule type" value="Genomic_DNA"/>
</dbReference>
<dbReference type="KEGG" id="apuu:APUU_21759S"/>
<reference evidence="1" key="2">
    <citation type="submission" date="2021-02" db="EMBL/GenBank/DDBJ databases">
        <title>Aspergillus puulaauensis MK2 genome sequence.</title>
        <authorList>
            <person name="Futagami T."/>
            <person name="Mori K."/>
            <person name="Kadooka C."/>
            <person name="Tanaka T."/>
        </authorList>
    </citation>
    <scope>NUCLEOTIDE SEQUENCE</scope>
    <source>
        <strain evidence="1">MK2</strain>
    </source>
</reference>
<protein>
    <submittedName>
        <fullName evidence="1">Uncharacterized protein</fullName>
    </submittedName>
</protein>
<evidence type="ECO:0000313" key="1">
    <source>
        <dbReference type="EMBL" id="BCS21327.1"/>
    </source>
</evidence>
<dbReference type="Proteomes" id="UP000654913">
    <property type="component" value="Chromosome 2"/>
</dbReference>
<keyword evidence="2" id="KW-1185">Reference proteome</keyword>
<organism evidence="1 2">
    <name type="scientific">Aspergillus puulaauensis</name>
    <dbReference type="NCBI Taxonomy" id="1220207"/>
    <lineage>
        <taxon>Eukaryota</taxon>
        <taxon>Fungi</taxon>
        <taxon>Dikarya</taxon>
        <taxon>Ascomycota</taxon>
        <taxon>Pezizomycotina</taxon>
        <taxon>Eurotiomycetes</taxon>
        <taxon>Eurotiomycetidae</taxon>
        <taxon>Eurotiales</taxon>
        <taxon>Aspergillaceae</taxon>
        <taxon>Aspergillus</taxon>
    </lineage>
</organism>
<reference evidence="1" key="1">
    <citation type="submission" date="2021-01" db="EMBL/GenBank/DDBJ databases">
        <authorList>
            <consortium name="Aspergillus puulaauensis MK2 genome sequencing consortium"/>
            <person name="Kazuki M."/>
            <person name="Futagami T."/>
        </authorList>
    </citation>
    <scope>NUCLEOTIDE SEQUENCE</scope>
    <source>
        <strain evidence="1">MK2</strain>
    </source>
</reference>
<evidence type="ECO:0000313" key="2">
    <source>
        <dbReference type="Proteomes" id="UP000654913"/>
    </source>
</evidence>